<name>A0A0F7SQS2_PHARH</name>
<dbReference type="EMBL" id="LN483124">
    <property type="protein sequence ID" value="CED82398.1"/>
    <property type="molecule type" value="Genomic_DNA"/>
</dbReference>
<reference evidence="3" key="1">
    <citation type="submission" date="2014-08" db="EMBL/GenBank/DDBJ databases">
        <authorList>
            <person name="Sharma Rahul"/>
            <person name="Thines Marco"/>
        </authorList>
    </citation>
    <scope>NUCLEOTIDE SEQUENCE</scope>
</reference>
<feature type="region of interest" description="Disordered" evidence="1">
    <location>
        <begin position="31"/>
        <end position="62"/>
    </location>
</feature>
<keyword evidence="2" id="KW-0732">Signal</keyword>
<feature type="compositionally biased region" description="Low complexity" evidence="1">
    <location>
        <begin position="46"/>
        <end position="56"/>
    </location>
</feature>
<organism evidence="3">
    <name type="scientific">Phaffia rhodozyma</name>
    <name type="common">Yeast</name>
    <name type="synonym">Xanthophyllomyces dendrorhous</name>
    <dbReference type="NCBI Taxonomy" id="264483"/>
    <lineage>
        <taxon>Eukaryota</taxon>
        <taxon>Fungi</taxon>
        <taxon>Dikarya</taxon>
        <taxon>Basidiomycota</taxon>
        <taxon>Agaricomycotina</taxon>
        <taxon>Tremellomycetes</taxon>
        <taxon>Cystofilobasidiales</taxon>
        <taxon>Mrakiaceae</taxon>
        <taxon>Phaffia</taxon>
    </lineage>
</organism>
<dbReference type="AlphaFoldDB" id="A0A0F7SQS2"/>
<sequence length="369" mass="39337">MSPIKMTFYISHWKILAFVCLALHAFSPCLGRSTQQPPSSPPPASFPRSPSSGWSSNQLPPSVSQASSSYMVGYSAKPPSGPVVDMTMNSMDRRESSSLGYTNPSLTGGQMLTIVNETYPAGLGEPLNMIISANSDAAVLVDSADNGGLRNYYLSLNFSGNCLNIISTGGQYANLGDGKDVVIQTAEIRYNFGDAIFGTCRETFQGGNHFRYWTQATTGAIFMAASEEMDLAQGHDIVSNGYNLGRDGIVGYATTGGTTETVVSRNVTNSTVLQGSTSYNNYTYTTTVQYVSGLLQNSSEGINHMYTVEEDGYPAIDGLVAVMTVKITGYPPASSGAGSFSPRASITLVTIVSVMLSLSILDLKFFQIL</sequence>
<evidence type="ECO:0000256" key="2">
    <source>
        <dbReference type="SAM" id="SignalP"/>
    </source>
</evidence>
<protein>
    <submittedName>
        <fullName evidence="3">Uncharacterized protein</fullName>
    </submittedName>
</protein>
<feature type="chain" id="PRO_5002522168" evidence="2">
    <location>
        <begin position="32"/>
        <end position="369"/>
    </location>
</feature>
<proteinExistence type="predicted"/>
<evidence type="ECO:0000256" key="1">
    <source>
        <dbReference type="SAM" id="MobiDB-lite"/>
    </source>
</evidence>
<accession>A0A0F7SQS2</accession>
<evidence type="ECO:0000313" key="3">
    <source>
        <dbReference type="EMBL" id="CED82398.1"/>
    </source>
</evidence>
<feature type="signal peptide" evidence="2">
    <location>
        <begin position="1"/>
        <end position="31"/>
    </location>
</feature>